<name>A0A256FN79_9HYPH</name>
<dbReference type="SUPFAM" id="SSF53474">
    <property type="entry name" value="alpha/beta-Hydrolases"/>
    <property type="match status" value="1"/>
</dbReference>
<dbReference type="Gene3D" id="3.40.50.1820">
    <property type="entry name" value="alpha/beta hydrolase"/>
    <property type="match status" value="1"/>
</dbReference>
<dbReference type="Pfam" id="PF05990">
    <property type="entry name" value="DUF900"/>
    <property type="match status" value="1"/>
</dbReference>
<proteinExistence type="predicted"/>
<keyword evidence="2" id="KW-1185">Reference proteome</keyword>
<dbReference type="EMBL" id="NNRL01000151">
    <property type="protein sequence ID" value="OYR16297.1"/>
    <property type="molecule type" value="Genomic_DNA"/>
</dbReference>
<dbReference type="InterPro" id="IPR029058">
    <property type="entry name" value="AB_hydrolase_fold"/>
</dbReference>
<dbReference type="PIRSF" id="PIRSF033909">
    <property type="entry name" value="UCP033909"/>
    <property type="match status" value="1"/>
</dbReference>
<sequence length="387" mass="42189">MSYKRGNMPWRVFTPRSSKSCRKWTILFLMMALAGCAARPGPQTLDPVASNPQGIKSIIIFAATDRSPTEAKPSVLGDGRGNLTYEQFTMQPVGMATRGKEDATALSRESDPSKDFITTGRRQLDKASFEQSIDRMRKADEMIAVFVHGYNTSYQEAVFRLAQLSTDARVVPVLFSWPSMADFRGYVADRDATTYARDDLVRLLIMLSRSRPSGRIAVVGHSMGGWLVMEALRQLRLEGRDDVIARLQVGLASPDIDIDVFRRQAAVVGRLSPPLTVLISKDDRALAVSSRLAGGKPRLGLASGDDPQIQEIAHQSGAQIIDISTLPAGDVFNHDRFVVFASRYAAAAQRDGSVGGARQAGVFLLDTTGRILSLPFEGTARIIAGSQ</sequence>
<dbReference type="AlphaFoldDB" id="A0A256FN79"/>
<reference evidence="1 2" key="1">
    <citation type="submission" date="2017-07" db="EMBL/GenBank/DDBJ databases">
        <title>Phylogenetic study on the rhizospheric bacterium Ochrobactrum sp. A44.</title>
        <authorList>
            <person name="Krzyzanowska D.M."/>
            <person name="Ossowicki A."/>
            <person name="Rajewska M."/>
            <person name="Maciag T."/>
            <person name="Kaczynski Z."/>
            <person name="Czerwicka M."/>
            <person name="Jafra S."/>
        </authorList>
    </citation>
    <scope>NUCLEOTIDE SEQUENCE [LARGE SCALE GENOMIC DNA]</scope>
    <source>
        <strain evidence="1 2">OgA9a</strain>
    </source>
</reference>
<accession>A0A256FN79</accession>
<dbReference type="InterPro" id="IPR014586">
    <property type="entry name" value="UCP033909"/>
</dbReference>
<dbReference type="RefSeq" id="WP_094539330.1">
    <property type="nucleotide sequence ID" value="NZ_JBHEER010000007.1"/>
</dbReference>
<dbReference type="PANTHER" id="PTHR36513">
    <property type="entry name" value="ABC TRANSMEMBRANE TYPE-1 DOMAIN-CONTAINING PROTEIN"/>
    <property type="match status" value="1"/>
</dbReference>
<dbReference type="PANTHER" id="PTHR36513:SF1">
    <property type="entry name" value="TRANSMEMBRANE PROTEIN"/>
    <property type="match status" value="1"/>
</dbReference>
<evidence type="ECO:0000313" key="1">
    <source>
        <dbReference type="EMBL" id="OYR16297.1"/>
    </source>
</evidence>
<protein>
    <submittedName>
        <fullName evidence="1">PGAP1-like family protein</fullName>
    </submittedName>
</protein>
<dbReference type="OrthoDB" id="9797755at2"/>
<comment type="caution">
    <text evidence="1">The sequence shown here is derived from an EMBL/GenBank/DDBJ whole genome shotgun (WGS) entry which is preliminary data.</text>
</comment>
<dbReference type="Proteomes" id="UP000216478">
    <property type="component" value="Unassembled WGS sequence"/>
</dbReference>
<gene>
    <name evidence="1" type="ORF">CEV33_4306</name>
</gene>
<evidence type="ECO:0000313" key="2">
    <source>
        <dbReference type="Proteomes" id="UP000216478"/>
    </source>
</evidence>
<dbReference type="InterPro" id="IPR010297">
    <property type="entry name" value="DUF900_hydrolase"/>
</dbReference>
<organism evidence="1 2">
    <name type="scientific">Brucella grignonensis</name>
    <dbReference type="NCBI Taxonomy" id="94627"/>
    <lineage>
        <taxon>Bacteria</taxon>
        <taxon>Pseudomonadati</taxon>
        <taxon>Pseudomonadota</taxon>
        <taxon>Alphaproteobacteria</taxon>
        <taxon>Hyphomicrobiales</taxon>
        <taxon>Brucellaceae</taxon>
        <taxon>Brucella/Ochrobactrum group</taxon>
        <taxon>Brucella</taxon>
    </lineage>
</organism>